<keyword evidence="3" id="KW-1185">Reference proteome</keyword>
<reference evidence="2 3" key="1">
    <citation type="submission" date="2019-02" db="EMBL/GenBank/DDBJ databases">
        <title>Pedobacter sp. RP-1-14 sp. nov., isolated from Arctic soil.</title>
        <authorList>
            <person name="Dahal R.H."/>
        </authorList>
    </citation>
    <scope>NUCLEOTIDE SEQUENCE [LARGE SCALE GENOMIC DNA]</scope>
    <source>
        <strain evidence="2 3">RP-1-14</strain>
    </source>
</reference>
<dbReference type="Proteomes" id="UP000293347">
    <property type="component" value="Unassembled WGS sequence"/>
</dbReference>
<dbReference type="EMBL" id="SJSL01000002">
    <property type="protein sequence ID" value="TCD01757.1"/>
    <property type="molecule type" value="Genomic_DNA"/>
</dbReference>
<gene>
    <name evidence="2" type="ORF">EZ437_13660</name>
</gene>
<dbReference type="OrthoDB" id="597504at2"/>
<name>A0A4V2MLE3_9SPHI</name>
<sequence length="237" mass="25852">MKKSLLFIAALALSGVAYSQQPAVLPDKNSSLAADTGANLHPISIQFHAGTQGLGADVRYGITQKLSLRLGGSTSTAIKMDDAVKFSGFDAKNSLKAEMSNFHLMADYAPFKTNAFQLVAGAAYLFKAGGGMEFLPNGTYNYGDLSFTGSEVGQLNIDVSWKGIAPYLGLGLFKSFPKKLFNINVDLGTYFLKAPETTVIGTKLLSENYRLEPQLDKNMESYRFLPVIQFNFNFRIK</sequence>
<accession>A0A4V2MLE3</accession>
<keyword evidence="1" id="KW-0732">Signal</keyword>
<evidence type="ECO:0000313" key="2">
    <source>
        <dbReference type="EMBL" id="TCD01757.1"/>
    </source>
</evidence>
<comment type="caution">
    <text evidence="2">The sequence shown here is derived from an EMBL/GenBank/DDBJ whole genome shotgun (WGS) entry which is preliminary data.</text>
</comment>
<proteinExistence type="predicted"/>
<evidence type="ECO:0000256" key="1">
    <source>
        <dbReference type="SAM" id="SignalP"/>
    </source>
</evidence>
<dbReference type="Gene3D" id="2.40.160.170">
    <property type="match status" value="1"/>
</dbReference>
<feature type="chain" id="PRO_5020462390" description="Outer membrane protein with beta-barrel domain" evidence="1">
    <location>
        <begin position="20"/>
        <end position="237"/>
    </location>
</feature>
<feature type="signal peptide" evidence="1">
    <location>
        <begin position="1"/>
        <end position="19"/>
    </location>
</feature>
<organism evidence="2 3">
    <name type="scientific">Pedobacter psychroterrae</name>
    <dbReference type="NCBI Taxonomy" id="2530453"/>
    <lineage>
        <taxon>Bacteria</taxon>
        <taxon>Pseudomonadati</taxon>
        <taxon>Bacteroidota</taxon>
        <taxon>Sphingobacteriia</taxon>
        <taxon>Sphingobacteriales</taxon>
        <taxon>Sphingobacteriaceae</taxon>
        <taxon>Pedobacter</taxon>
    </lineage>
</organism>
<evidence type="ECO:0008006" key="4">
    <source>
        <dbReference type="Google" id="ProtNLM"/>
    </source>
</evidence>
<evidence type="ECO:0000313" key="3">
    <source>
        <dbReference type="Proteomes" id="UP000293347"/>
    </source>
</evidence>
<dbReference type="RefSeq" id="WP_131596557.1">
    <property type="nucleotide sequence ID" value="NZ_SJSL01000002.1"/>
</dbReference>
<protein>
    <recommendedName>
        <fullName evidence="4">Outer membrane protein with beta-barrel domain</fullName>
    </recommendedName>
</protein>
<dbReference type="AlphaFoldDB" id="A0A4V2MLE3"/>